<dbReference type="GO" id="GO:0071555">
    <property type="term" value="P:cell wall organization"/>
    <property type="evidence" value="ECO:0007669"/>
    <property type="project" value="UniProtKB-KW"/>
</dbReference>
<keyword evidence="3 7" id="KW-1133">Transmembrane helix</keyword>
<evidence type="ECO:0000256" key="1">
    <source>
        <dbReference type="ARBA" id="ARBA00022475"/>
    </source>
</evidence>
<evidence type="ECO:0000256" key="2">
    <source>
        <dbReference type="ARBA" id="ARBA00022692"/>
    </source>
</evidence>
<dbReference type="InterPro" id="IPR003770">
    <property type="entry name" value="MLTG-like"/>
</dbReference>
<keyword evidence="4 7" id="KW-0472">Membrane</keyword>
<comment type="caution">
    <text evidence="9">The sequence shown here is derived from an EMBL/GenBank/DDBJ whole genome shotgun (WGS) entry which is preliminary data.</text>
</comment>
<dbReference type="NCBIfam" id="TIGR00247">
    <property type="entry name" value="endolytic transglycosylase MltG"/>
    <property type="match status" value="1"/>
</dbReference>
<feature type="site" description="Important for catalytic activity" evidence="7">
    <location>
        <position position="246"/>
    </location>
</feature>
<evidence type="ECO:0000256" key="5">
    <source>
        <dbReference type="ARBA" id="ARBA00023239"/>
    </source>
</evidence>
<evidence type="ECO:0000256" key="6">
    <source>
        <dbReference type="ARBA" id="ARBA00023316"/>
    </source>
</evidence>
<keyword evidence="1 7" id="KW-1003">Cell membrane</keyword>
<dbReference type="Pfam" id="PF02618">
    <property type="entry name" value="YceG"/>
    <property type="match status" value="1"/>
</dbReference>
<reference evidence="9 10" key="1">
    <citation type="submission" date="2019-09" db="EMBL/GenBank/DDBJ databases">
        <title>Segnochrobactrum spirostomi gen. nov., sp. nov., isolated from the ciliate Spirostomum cf. yagiui and description of a novel family, Segnochrobactraceae fam. nov. within the order Rhizobiales of the class Alphaproteobacteria.</title>
        <authorList>
            <person name="Akter S."/>
            <person name="Shazib S.U.A."/>
            <person name="Shin M.K."/>
        </authorList>
    </citation>
    <scope>NUCLEOTIDE SEQUENCE [LARGE SCALE GENOMIC DNA]</scope>
    <source>
        <strain evidence="9 10">Sp-1</strain>
    </source>
</reference>
<keyword evidence="7" id="KW-0997">Cell inner membrane</keyword>
<organism evidence="9 10">
    <name type="scientific">Segnochrobactrum spirostomi</name>
    <dbReference type="NCBI Taxonomy" id="2608987"/>
    <lineage>
        <taxon>Bacteria</taxon>
        <taxon>Pseudomonadati</taxon>
        <taxon>Pseudomonadota</taxon>
        <taxon>Alphaproteobacteria</taxon>
        <taxon>Hyphomicrobiales</taxon>
        <taxon>Segnochrobactraceae</taxon>
        <taxon>Segnochrobactrum</taxon>
    </lineage>
</organism>
<dbReference type="GO" id="GO:0008932">
    <property type="term" value="F:lytic endotransglycosylase activity"/>
    <property type="evidence" value="ECO:0007669"/>
    <property type="project" value="UniProtKB-UniRule"/>
</dbReference>
<feature type="transmembrane region" description="Helical" evidence="7">
    <location>
        <begin position="44"/>
        <end position="68"/>
    </location>
</feature>
<accession>A0A6A7XXB7</accession>
<dbReference type="Gene3D" id="3.30.1490.480">
    <property type="entry name" value="Endolytic murein transglycosylase"/>
    <property type="match status" value="1"/>
</dbReference>
<keyword evidence="5 7" id="KW-0456">Lyase</keyword>
<sequence>MKDNGNDTSDSTGSRRRRTPRSPQKLIQPVSAPRPRSRHARNPLVLVLNFILTALLVIALGVGGIVYWGKSAYESPGPLTAATTVLIPPGSNLDDIAGLLEDGKVITNRWIFEAAAKVYRTTGEMKAGEYAFAPGVTMAQVMDEIVAGRSIQRTMTIPEGVTSAQVVDKLTADAFLMGTIDSIPPEGSLLPETYNFTRGTPRRQLLDRMEKAQTKLLAEAWAGREPGLPLESSRDLVILASIVEKETGKPEERPMVAAVFINRLKKGMKLQSDPTIIYGLFGGASWKQARTILKTDLTRPNPYNTYQIKGLPPGPIGNPGKDSIEAVAHPAKTDALYFVADGSGGHVFSSSLDEHNRNVARWRQIEQNRANAPDDDETQSVQPATPAN</sequence>
<dbReference type="EC" id="4.2.2.29" evidence="7"/>
<feature type="compositionally biased region" description="Polar residues" evidence="8">
    <location>
        <begin position="379"/>
        <end position="388"/>
    </location>
</feature>
<dbReference type="EMBL" id="VWNA01000001">
    <property type="protein sequence ID" value="MQT11250.1"/>
    <property type="molecule type" value="Genomic_DNA"/>
</dbReference>
<protein>
    <recommendedName>
        <fullName evidence="7">Endolytic murein transglycosylase</fullName>
        <ecNumber evidence="7">4.2.2.29</ecNumber>
    </recommendedName>
    <alternativeName>
        <fullName evidence="7">Peptidoglycan lytic transglycosylase</fullName>
    </alternativeName>
    <alternativeName>
        <fullName evidence="7">Peptidoglycan polymerization terminase</fullName>
    </alternativeName>
</protein>
<dbReference type="RefSeq" id="WP_153477701.1">
    <property type="nucleotide sequence ID" value="NZ_VWNA01000001.1"/>
</dbReference>
<dbReference type="Gene3D" id="3.30.160.60">
    <property type="entry name" value="Classic Zinc Finger"/>
    <property type="match status" value="1"/>
</dbReference>
<feature type="region of interest" description="Disordered" evidence="8">
    <location>
        <begin position="1"/>
        <end position="37"/>
    </location>
</feature>
<evidence type="ECO:0000256" key="3">
    <source>
        <dbReference type="ARBA" id="ARBA00022989"/>
    </source>
</evidence>
<comment type="catalytic activity">
    <reaction evidence="7">
        <text>a peptidoglycan chain = a peptidoglycan chain with N-acetyl-1,6-anhydromuramyl-[peptide] at the reducing end + a peptidoglycan chain with N-acetylglucosamine at the non-reducing end.</text>
        <dbReference type="EC" id="4.2.2.29"/>
    </reaction>
</comment>
<keyword evidence="10" id="KW-1185">Reference proteome</keyword>
<evidence type="ECO:0000256" key="8">
    <source>
        <dbReference type="SAM" id="MobiDB-lite"/>
    </source>
</evidence>
<dbReference type="GO" id="GO:0005886">
    <property type="term" value="C:plasma membrane"/>
    <property type="evidence" value="ECO:0007669"/>
    <property type="project" value="UniProtKB-SubCell"/>
</dbReference>
<dbReference type="PANTHER" id="PTHR30518:SF2">
    <property type="entry name" value="ENDOLYTIC MUREIN TRANSGLYCOSYLASE"/>
    <property type="match status" value="1"/>
</dbReference>
<comment type="similarity">
    <text evidence="7">Belongs to the transglycosylase MltG family.</text>
</comment>
<evidence type="ECO:0000256" key="4">
    <source>
        <dbReference type="ARBA" id="ARBA00023136"/>
    </source>
</evidence>
<comment type="function">
    <text evidence="7">Functions as a peptidoglycan terminase that cleaves nascent peptidoglycan strands endolytically to terminate their elongation.</text>
</comment>
<dbReference type="HAMAP" id="MF_02065">
    <property type="entry name" value="MltG"/>
    <property type="match status" value="1"/>
</dbReference>
<keyword evidence="2 7" id="KW-0812">Transmembrane</keyword>
<dbReference type="Proteomes" id="UP000332515">
    <property type="component" value="Unassembled WGS sequence"/>
</dbReference>
<feature type="region of interest" description="Disordered" evidence="8">
    <location>
        <begin position="359"/>
        <end position="388"/>
    </location>
</feature>
<dbReference type="GO" id="GO:0009252">
    <property type="term" value="P:peptidoglycan biosynthetic process"/>
    <property type="evidence" value="ECO:0007669"/>
    <property type="project" value="UniProtKB-UniRule"/>
</dbReference>
<gene>
    <name evidence="7 9" type="primary">mltG</name>
    <name evidence="9" type="ORF">F0357_00885</name>
</gene>
<proteinExistence type="inferred from homology"/>
<dbReference type="CDD" id="cd08010">
    <property type="entry name" value="MltG_like"/>
    <property type="match status" value="1"/>
</dbReference>
<dbReference type="AlphaFoldDB" id="A0A6A7XXB7"/>
<evidence type="ECO:0000313" key="9">
    <source>
        <dbReference type="EMBL" id="MQT11250.1"/>
    </source>
</evidence>
<keyword evidence="6 7" id="KW-0961">Cell wall biogenesis/degradation</keyword>
<comment type="subcellular location">
    <subcellularLocation>
        <location evidence="7">Cell inner membrane</location>
        <topology evidence="7">Single-pass membrane protein</topology>
    </subcellularLocation>
</comment>
<dbReference type="PANTHER" id="PTHR30518">
    <property type="entry name" value="ENDOLYTIC MUREIN TRANSGLYCOSYLASE"/>
    <property type="match status" value="1"/>
</dbReference>
<evidence type="ECO:0000313" key="10">
    <source>
        <dbReference type="Proteomes" id="UP000332515"/>
    </source>
</evidence>
<name>A0A6A7XXB7_9HYPH</name>
<evidence type="ECO:0000256" key="7">
    <source>
        <dbReference type="HAMAP-Rule" id="MF_02065"/>
    </source>
</evidence>